<reference evidence="1 2" key="1">
    <citation type="submission" date="2016-12" db="EMBL/GenBank/DDBJ databases">
        <title>Domibacillus antri genome sequencing.</title>
        <authorList>
            <person name="Verma A."/>
            <person name="Krishnamurthi S."/>
        </authorList>
    </citation>
    <scope>NUCLEOTIDE SEQUENCE [LARGE SCALE GENOMIC DNA]</scope>
    <source>
        <strain evidence="1 2">XD80</strain>
    </source>
</reference>
<dbReference type="STRING" id="1714264.BTO30_14680"/>
<dbReference type="EMBL" id="MSDU01000045">
    <property type="protein sequence ID" value="OLN21475.1"/>
    <property type="molecule type" value="Genomic_DNA"/>
</dbReference>
<gene>
    <name evidence="1" type="ORF">BTO30_14680</name>
</gene>
<protein>
    <recommendedName>
        <fullName evidence="3">Transposase</fullName>
    </recommendedName>
</protein>
<dbReference type="OrthoDB" id="2236403at2"/>
<dbReference type="Proteomes" id="UP000185568">
    <property type="component" value="Unassembled WGS sequence"/>
</dbReference>
<sequence length="60" mass="6812">MSSTKATFIDYTMGQLILPMDYSELIPEDHVVRVVSGMIDELDDDLFFQAYKGGGRPPYH</sequence>
<name>A0A1Q8Q2D8_9BACI</name>
<comment type="caution">
    <text evidence="1">The sequence shown here is derived from an EMBL/GenBank/DDBJ whole genome shotgun (WGS) entry which is preliminary data.</text>
</comment>
<evidence type="ECO:0000313" key="1">
    <source>
        <dbReference type="EMBL" id="OLN21475.1"/>
    </source>
</evidence>
<accession>A0A1Q8Q2D8</accession>
<evidence type="ECO:0008006" key="3">
    <source>
        <dbReference type="Google" id="ProtNLM"/>
    </source>
</evidence>
<organism evidence="1 2">
    <name type="scientific">Domibacillus antri</name>
    <dbReference type="NCBI Taxonomy" id="1714264"/>
    <lineage>
        <taxon>Bacteria</taxon>
        <taxon>Bacillati</taxon>
        <taxon>Bacillota</taxon>
        <taxon>Bacilli</taxon>
        <taxon>Bacillales</taxon>
        <taxon>Bacillaceae</taxon>
        <taxon>Domibacillus</taxon>
    </lineage>
</organism>
<keyword evidence="2" id="KW-1185">Reference proteome</keyword>
<proteinExistence type="predicted"/>
<dbReference type="AlphaFoldDB" id="A0A1Q8Q2D8"/>
<evidence type="ECO:0000313" key="2">
    <source>
        <dbReference type="Proteomes" id="UP000185568"/>
    </source>
</evidence>